<keyword evidence="3" id="KW-0472">Membrane</keyword>
<dbReference type="Pfam" id="PF13151">
    <property type="entry name" value="DUF3990"/>
    <property type="match status" value="1"/>
</dbReference>
<dbReference type="STRING" id="1445510.YC6258_00652"/>
<dbReference type="Pfam" id="PF25023">
    <property type="entry name" value="TEN_YD-shell"/>
    <property type="match status" value="5"/>
</dbReference>
<dbReference type="InterPro" id="IPR025051">
    <property type="entry name" value="DUF3990"/>
</dbReference>
<dbReference type="InterPro" id="IPR045351">
    <property type="entry name" value="DUF6531"/>
</dbReference>
<dbReference type="InterPro" id="IPR056823">
    <property type="entry name" value="TEN-like_YD-shell"/>
</dbReference>
<sequence length="6428" mass="713562">MTISLIAGNELGSQDSSRNILDRQDSTGKSSTGADEHITVNVSNGNVLIEHQDVYLPSMGEDFRLVRTYNSRDGHSDAGEFDGAQWTLSSSVSIRVVVPGHLIEVEYGDGSVYSFEYDRNQKLYVATEGSGAYETIEYAHPHGFNDPVYILTRADQTQLQFDHHGRLEASIDTNGVRMDYIYAHNRLVQIKDDQGHQINYEYHHGYLHRITDETNTVLVEYHYVAGLLTEVIDRAGHSTKYFYTPSGYLSRIELPSEQQVDGQTEHYQRRVISFDYALVPGAAGPVVSRIIDAEGGVTSFEYDFVSLPANRLSDPFREHPLDHGGTTRVVDALGNARAFSNEAIYVQWRTEHGYYKYYNAWDHHQFSQTEMIRAMHAVEFNYLSNGYLSDTVDQQGYRTHYEYNANGDVTAVTNADGWAITHSDTLYYRDLRAQMGIVDAAGQGKLARHLNWHEINQLREAYTSHYQYDDNGNLVYAEDNNGSITTFKYTEFNKLQSSTSAEGYALINGNTATDQAKRVALGFAADLADLSAQDKADILALFTTTMSYDEHQNLIQKTDPGGDMTRYEYDAYGNVSRQIVYLDSSDLNNPETQQITQYFYDAFGNNIETVDPEGVHTFNRYDHFGNLVEKIDGNGGVTSYRYDADNRLLSMTDPEGNTTSYTYDAVGNRISITDANGNTTIRIYDLNNRLVSVIETSATVDEPNHVSRYYYDLVGNQTKVMDAEGRVTTYQYNTRNELLEVTTPVVKNGQNEAVQYTTHYQYDGLGNRISVEDNNGALTEFVYNADGLMASRKDSYGQVTQFQYDQNNNQVVVVIGAQLPELRRQILKYVFDEENQLIIQTDAEGAESRYAYDAVGNRIAVVDALGYTTEYEYDHNNRVVREIKPAVTDPTTGEEQRYTVEYGYDNNGNAVSVRNENGATTHIYFDKNNRQALVEDANGVFTRFTYDAVGQRTSVEIGVDIVRNSQGELVMAENAITGQSEYQLENLDNAKITSYVYDEFGNLIAETDGVGNALQYSNLALYQQLRESMGYERLVENLSTADRAALQEAYTKHFTYDRVGNQTSVTDHLDRTTTLTYDALNRAIKQVNAAGDSRTSRYDGNNNLVWSQDEAGRISTYQYDLLNRLTATTEAAGTAVETTTTRSYDTFGNLLTQTRAAGTADARSVNYSYDLNNRMLSQTNEEGHTSRYEYDALGQRLRVTDGRGNSTRYVYDALGRTVKMIDPLSFETRYEYDGVGNRIGIIDANGHHSRYEFDPGNRLISTTTQMDDGENRVTTYQYNILSQQIEVRTAVGTAAEAISRYSYDAQGNLREVIDAEGGVRTQTFDAVYNQITSTDQNGNTTTTTFDALNRVIKVVDALGGETNIRYDAVGNRLSVTDANHNVQSFEYDEKNRLIVQRTEADGVETHYGYDRVNNRTSITYAANTAAASTETFEYYADDQLKAQIDGEGHRTSFVYDEANNRTIVTDPEGYQTLYAYDANNRVASITDPEGGLTRYVYDGNGNRIQVIDPEGHRQTTYYNAANQALYTIDGEGYLTYFEYDAAGNQIARTLYVTPVNVPQTDAELTTQPIINEQPDQDQHTRFEYDRLNRLTAQVDAEGYRREFGYDAVGNQILSRQYITLDGSVVAEQHTWFDALNRATLQLSAEGYLSQFHYDALGNITLRELFDTPVSVPADGRLPEPVSNDVVRLTEYAYDHNNRVILERNPAGTETRTVYDARGNRIEQTEAAGTTDARITTFSYDKANRLISQTMAAGTSIALTTRFDYYADGQIKTQYQAWGSADQVQTDYRYDRNNRLIEARKPFGDGEAVVERYEYDAAGNRIAWIEAYGTADQRSSFYRYDAKNQLIEERLPLQGSSLVTHHYEYDGAGNRIKAVLAVDSAEQRVQLWRYDRDNHLVVSIDGEQTETHYQYDGAGNRTAVIADATGTPRTVHYQYDLENRVIASTSAEGIRSEFSYDRLGNQTVSRTLVDADQNLWAQTHAYFDILGRQTHSISAEGYLTENHYDVFGNLLSRTLYEERVSLPADGEQPQPRSGDQGRETHYRYDSLNRQIREIRADGLIIDTAYDLRGNRRFVYQGVQADGSALRTMEYRYNDANHLIDQIEALGSNEELGTHFEVNAFGKTTARYDAWGTADQREAHYHYDHQDRLIRQTTVLADGHEIHTDSQYNAHGDLVKTIHAAGTDEQRTISYRYDDNGRMIEQTDANQVKTRYQYDAVGNRTAITVNVGADDARTQHYRYDLDNRRVAMIDAMGVETRYQLNGLGDVVAETVNPDQLYGTEARTIHYQYDLDSRMTRQVSAEGYITEYAYDRLGNRTLTRQQVDGEQYAETRAYFDILGRQTYELSPEGLLTRNQYDVFGNVTTTTQYRVPVSVPAEGNPQALPGDEGISVHYEYDALDRQVREIRADGFITDTRYDLRGNRRFVFEGVDVVSGTALRTSEFRYNLANQLTDMISAQGTEQEITTHYVLNDFGKAVARFDAYDNADQRETRYQYDGNDNVISESLVLGQNTDGTDRLLTTETHYNAFGEVSSRTAAAGSADARTTQYRYDADGRLTDEINGEGEITHYQYDAAGNQIAVTTAYQTDDARTSRQLFDLDNRKIASIDAEGVRTDYQYDGLSQLIQETRAAGTTKAQITHYQYDLDGRLQQVISPLGFTTSYEYDRLGNQTRITRQADDPATLGNGEVRYAVTYQYFDVLGRQTGTLSPLGYLTVNQYDDLGRMLSTTQYTTPVSAYGDELPKPVDGDTQRQTHYRYDARDQVIEETNALGEITRYQYDLRGNRTRVLEAVDSETGDSQRQTAYQYDLADRLIERIDGYDSDNAYRTRFILNGHGDTIRQINAADSDEARVTEYAYDLAGRVVEQRTWSDNSLAEADIRTHYVYDEAGNLITQTTGRWDASSGQLLESRQQHFQHDLNNRVTDEINGAGDISHYVYDALGNRIQSSLGYGTASQRDDYFEFDLEGRVVRAIDGEGSVSEYRYDALGNKIKTIQAAGVTGQERVTTYQYDLQNRLLAVIDPEGGKTEYQYDDLGNQIQETNANGGVQHNTFDILGRMVVSVSAGGIKTVHEYDALGNLIIERQGQDDGQGISSKSFYGNHFAETRHEYDIRGNETMTTDPQGFSTRISYNAFNEQITVENGLYLGTDATLQALQQVNTSRFEYDAAGRLISMTDAAGSETRYTYNASGDRITETVAANGFANTEPRTTRYEYDQAGRQVRIVSAGGSVTVHTYNAAGQKSATAILQSGEGDAQIWSTTRYTYNGLGKVETETDDYGVQTRYQYDAVGNLTDTWVAWGTDDQRHTAMEYDLNNHKTADIDGLGHRTLYTYDALGNQTSVTDAEGHTAYYYFNLRNELQLMVDGSGAVTRMEYDAAGNVIMTRQYATRIDLNSLAQNARLSLTEVSALIVEDANRDRTVSSLFDQNGNELTQISADGRITEKHYDAANNLMTEIHWDSSGQHSRTMRYEYDLNNRVTRFTDVDGTVTEFGYDGAGNKVRQTIIAATGSSDPHAVRVTEYQYDLNNRQTGELFDPNGLHILQRYEYDLAGNKVAYIDANGHRSSYQYDQNNRVSLETNALGDQTEYRYDRAGNQVYKRDPRGGVYTYDFDAANRMIREHSPEAVVTRYDAIAGDWVTNTESRVVEHHYDALGHEVQTIDADGYKTTRWFDANGNQTGELNARNVYTGFEYNAFGEQTARHEYLQYLGAAAHNTDIQPQPGDTNKVTTRMRYDDNGRLLETRYADIEHYTLNTTSGQPSTISSDTAITEQYHYDEWGNLAWQADRNGHKSWFYYDSKDRQVAQIDAMGYLTETVYDAQDNILEQYQYSSPVDTTGLTGGRLPEGGLFEGGANGGLSFVNGSNVQVYHLTRRYDAANRMISETTPAITTFTRAGGSLLTRVTTEFAYDQNGNQIAKTRAANIAGQSVTEYFYFDAANRMIAAVDEKHVLTEIRYDGNGNTVLQARYNGRVSSTDFLHESLASLKAQVSAGSGHQIIEKSYDGFNQLTQEIQKIDGGSAISGAPFDSNDLVTQYGYDGLGHETVKSVLETQAIINFRNSQNNRLSGDRRFQVDNAYVTRNAYDGMGNLIRMQSPDGTGSIFQYDTRNNQTLAYTGEVSSYPEMASNIAVEVADTLNISWQGSPRAYVVSYSGSRAAAVDSDGNINWNALEGNGASKTGITGNQSASLALEAGETRYFRVVSVGIGGNKTVSEEYKVTMPAVYESVSISQSGDHLAAQVHFNSSVEQPVIVIGGQSYSLVAMGGNDYRAELPAGLNAGQNYRIQWQSTGQSYSSDAISLASPETHTVTHSSYDITLNSSTDGNTFNISYTPVLPQNLGDYSSLALVWQQILPEDSTDTAYVGSRVLSPDDIAAAQADPDNADVAVFPLALEDLPEGEYQVSLVITNSNGQQVLDRFTQTLSATDFTTDPVVSVERTNLSLGLSGALEQTEYASVLIVDGQTAATSRAGSELQYADLNGAASYQLYMGTEVGNPYTLSIHNDLISTTGEDEEGNPIELPSHYNSQIQLALDSLLRSDMDADGLQLYWREAGSGLSFEHQIALTADADGNYQYSLDELPLTGEYDLKLAYHNQAGEEVLVAWVRYDVTQTDNTWADQRALTITNREENGQINLSGGQYSVSPGLYTGAIPVDQIALSIAHETVANSHSGEYQVTGEDTGYFTKNEYDVLGNLIASNSDTGLWRRYQIDAMGNQLASYEYGSEAAEQSGQSAHISYTAYDELNRETSGWSVKAPNNGSGTATHGVSHKTYDFNNKLIREDLAGGGYITYQYNAVGLLEKTVHHAASGGVEQQETIKYDALGRETGRYQGAGDGIENVYDEYGNLRYQYAVDPNGNLPDGVIEYRYDALGRKIQQVENSNTTQINRTVYDNADRIIQQTQGSMTTTFLLDSRGNRLQVTHPNNHKVVEIYDELGRVISRIDTESGRLNVDSLDYDAYGNLIRSRDGNGYTTSKVYGPYQRLLQETDADGRTTYFEYDRFGRQILERAGAHSYSYGVSVGAKNISRSYDDRGRLIEINDHSTGVKTKYQYDQDGHRIREIRTRTGDYSNNEADIHYEYNYNGDMTFWHDDHRNVAMRYAYDASGQLIQVQGWDNYESESNKGTQTTHLQYQWHNGKLTAMLDHVSGEHQYYTYYSNGLRKTWDDGGTVRTYTYNANGQVTQATWRQGNSQWKATWQYDALGNVTQYHEYENNSERKRQVSNYNAEGTLNTRTESWQAKYDGNDSDSRSVTLNSYDVTGRLTKTDIRSYEGRDGKQTSHIWDDISESRAGLKLRETLNGDSVKKASTQTTTTSFSYDANGHMTSFSKSKDTNGQTETGNFQYNNDGQIVFRRIDPADKDLKTHQRNYFYANGNAVGDKGTDDKGHSVVNLGTEGYNPVKNLGDDFPSSALSSFTATGGETLRQVAASLLGNANLWFILAEANGLSGSDSLKAGQTITIPNSVESGKIDSETHKLYNESEIIGSTMPNVRQKAKKKKCASFFMIIVAVVVIAVATFLLPGLGTALAGSLFAGLGATAATVAGYALAGAILFAGAEVVRQGVGIALGLQEGFDWKAVGKQAIVGALTGAASGFGAAAQAANSTAKIQSIAKIAQPALKAAAAAVQAMDENGHITNWSGVALAAIGASELTGKGALSTSLNFIKENSSYISPWLNLAETAIRNDGKLTAGDWVGAIGGTITAVIDAHVGVSGDKSDFKSTLDGLVNRSALKTITAGALSLIDEDAAYSYFENAVGSEVGNFIGGGITNAIKESGWYQDFTNWGNTRLNNLREADRYIDKLDKAYNLTPDEKVAIRQQAVNGAFKPNYVLQEGLATGEEKAYGKYQNGTITLDNDLVERAKTDPAAAATLYGVINEERGHQFASALEQLRGIDDLKYDEGAIVGAQFVAEAAQLAGTGDFSFSVDLGNGSQSFSFSGVDAVNTLNTQFTMERIIKDAKLSGAEYQETPDAGFTPTGQPTSVDATQIEAFMKQVATLGGLTFSGGEPSKLTEGDLSRSDLMFSTLALAGGQMDNEAFDKLMADMGLEGDQARAVWQVLFSGETDPTELKALAAKELNPSDSWWGRRADDVASWWGGDEQNSFMDAIDRYIDGGLTKKDLFNELLYEPLESSEFWSDVGTRTLGGVQGVFGVVEGVGGAIVVGATGWTGVGGVGGALAMVNGADNTVAGFTTMFTGEQTKTLLETGLTKIGLSDGQAALASAIFSLGAGAMAASARIGQMGTLATKGVTVGGRNIDNLLETMADLNGLNRGQALNLGNTGRATTKAIENVIDDTAEESFTTFYHGTTADVATNIRKAGIDLSEGSELSDFGQGFYMTTSKEEALKSAGRGLDPSVPLDVVEFRIPNSELSELQRLTFNSAEESWQDFVKFHKTYGPDELLHGGTPYDLVEGPLFRRYSGPDKTPIPWLDRANQTSIHTEKSVELFDRYMLKTE</sequence>
<dbReference type="SUPFAM" id="SSF75011">
    <property type="entry name" value="3-carboxy-cis,cis-mucoante lactonizing enzyme"/>
    <property type="match status" value="1"/>
</dbReference>
<dbReference type="PATRIC" id="fig|1445510.3.peg.640"/>
<dbReference type="PANTHER" id="PTHR32305:SF15">
    <property type="entry name" value="PROTEIN RHSA-RELATED"/>
    <property type="match status" value="1"/>
</dbReference>
<dbReference type="SUPFAM" id="SSF63829">
    <property type="entry name" value="Calcium-dependent phosphotriesterase"/>
    <property type="match status" value="1"/>
</dbReference>
<feature type="transmembrane region" description="Helical" evidence="3">
    <location>
        <begin position="5510"/>
        <end position="5532"/>
    </location>
</feature>
<dbReference type="InterPro" id="IPR050708">
    <property type="entry name" value="T6SS_VgrG/RHS"/>
</dbReference>
<evidence type="ECO:0000313" key="6">
    <source>
        <dbReference type="Proteomes" id="UP000032266"/>
    </source>
</evidence>
<evidence type="ECO:0000256" key="1">
    <source>
        <dbReference type="ARBA" id="ARBA00022737"/>
    </source>
</evidence>
<dbReference type="RefSeq" id="WP_044615700.1">
    <property type="nucleotide sequence ID" value="NZ_CP007142.1"/>
</dbReference>
<dbReference type="PROSITE" id="PS51782">
    <property type="entry name" value="LYSM"/>
    <property type="match status" value="1"/>
</dbReference>
<dbReference type="EMBL" id="CP007142">
    <property type="protein sequence ID" value="AJQ92702.1"/>
    <property type="molecule type" value="Genomic_DNA"/>
</dbReference>
<dbReference type="InterPro" id="IPR031325">
    <property type="entry name" value="RHS_repeat"/>
</dbReference>
<evidence type="ECO:0000256" key="2">
    <source>
        <dbReference type="SAM" id="MobiDB-lite"/>
    </source>
</evidence>
<name>A0A0C5VDW3_9GAMM</name>
<reference evidence="5 6" key="1">
    <citation type="submission" date="2014-01" db="EMBL/GenBank/DDBJ databases">
        <title>Full genme sequencing of cellulolytic bacterium Gynuella sunshinyii YC6258T gen. nov., sp. nov.</title>
        <authorList>
            <person name="Khan H."/>
            <person name="Chung E.J."/>
            <person name="Chung Y.R."/>
        </authorList>
    </citation>
    <scope>NUCLEOTIDE SEQUENCE [LARGE SCALE GENOMIC DNA]</scope>
    <source>
        <strain evidence="5 6">YC6258</strain>
    </source>
</reference>
<dbReference type="InterPro" id="IPR018392">
    <property type="entry name" value="LysM"/>
</dbReference>
<feature type="domain" description="LysM" evidence="4">
    <location>
        <begin position="5392"/>
        <end position="5439"/>
    </location>
</feature>
<organism evidence="5 6">
    <name type="scientific">Gynuella sunshinyii YC6258</name>
    <dbReference type="NCBI Taxonomy" id="1445510"/>
    <lineage>
        <taxon>Bacteria</taxon>
        <taxon>Pseudomonadati</taxon>
        <taxon>Pseudomonadota</taxon>
        <taxon>Gammaproteobacteria</taxon>
        <taxon>Oceanospirillales</taxon>
        <taxon>Saccharospirillaceae</taxon>
        <taxon>Gynuella</taxon>
    </lineage>
</organism>
<dbReference type="Pfam" id="PF05593">
    <property type="entry name" value="RHS_repeat"/>
    <property type="match status" value="12"/>
</dbReference>
<dbReference type="KEGG" id="gsn:YC6258_00652"/>
<keyword evidence="6" id="KW-1185">Reference proteome</keyword>
<dbReference type="NCBIfam" id="TIGR01643">
    <property type="entry name" value="YD_repeat_2x"/>
    <property type="match status" value="19"/>
</dbReference>
<dbReference type="Pfam" id="PF20148">
    <property type="entry name" value="DUF6531"/>
    <property type="match status" value="1"/>
</dbReference>
<feature type="region of interest" description="Disordered" evidence="2">
    <location>
        <begin position="14"/>
        <end position="36"/>
    </location>
</feature>
<evidence type="ECO:0000313" key="5">
    <source>
        <dbReference type="EMBL" id="AJQ92702.1"/>
    </source>
</evidence>
<proteinExistence type="predicted"/>
<feature type="region of interest" description="Disordered" evidence="2">
    <location>
        <begin position="2020"/>
        <end position="2041"/>
    </location>
</feature>
<keyword evidence="3" id="KW-1133">Transmembrane helix</keyword>
<dbReference type="InterPro" id="IPR006530">
    <property type="entry name" value="YD"/>
</dbReference>
<keyword evidence="3" id="KW-0812">Transmembrane</keyword>
<dbReference type="Gene3D" id="2.180.10.10">
    <property type="entry name" value="RHS repeat-associated core"/>
    <property type="match status" value="14"/>
</dbReference>
<feature type="transmembrane region" description="Helical" evidence="3">
    <location>
        <begin position="5479"/>
        <end position="5498"/>
    </location>
</feature>
<evidence type="ECO:0000259" key="4">
    <source>
        <dbReference type="PROSITE" id="PS51782"/>
    </source>
</evidence>
<gene>
    <name evidence="5" type="ORF">YC6258_00652</name>
</gene>
<dbReference type="PANTHER" id="PTHR32305">
    <property type="match status" value="1"/>
</dbReference>
<dbReference type="HOGENOM" id="CLU_222957_0_0_6"/>
<dbReference type="OrthoDB" id="2664633at2"/>
<dbReference type="Proteomes" id="UP000032266">
    <property type="component" value="Chromosome"/>
</dbReference>
<evidence type="ECO:0000256" key="3">
    <source>
        <dbReference type="SAM" id="Phobius"/>
    </source>
</evidence>
<dbReference type="SUPFAM" id="SSF69304">
    <property type="entry name" value="Tricorn protease N-terminal domain"/>
    <property type="match status" value="2"/>
</dbReference>
<keyword evidence="1" id="KW-0677">Repeat</keyword>
<protein>
    <submittedName>
        <fullName evidence="5">Rhs family protein</fullName>
    </submittedName>
</protein>
<accession>A0A0C5VDW3</accession>